<reference evidence="1 2" key="1">
    <citation type="submission" date="2018-04" db="EMBL/GenBank/DDBJ databases">
        <authorList>
            <person name="Harrington T."/>
            <person name="Washburn E."/>
            <person name="Bricker J."/>
            <person name="McKinney A."/>
            <person name="Betsko A.J."/>
            <person name="Garlena R.A."/>
            <person name="Russell D.A."/>
            <person name="Pope W.A."/>
            <person name="Jacobs-Sera D."/>
            <person name="Hatfull G.F."/>
        </authorList>
    </citation>
    <scope>NUCLEOTIDE SEQUENCE [LARGE SCALE GENOMIC DNA]</scope>
</reference>
<organism evidence="1 2">
    <name type="scientific">Microbacterium phage AnnaSerena</name>
    <dbReference type="NCBI Taxonomy" id="2201432"/>
    <lineage>
        <taxon>Viruses</taxon>
        <taxon>Duplodnaviria</taxon>
        <taxon>Heunggongvirae</taxon>
        <taxon>Uroviricota</taxon>
        <taxon>Caudoviricetes</taxon>
        <taxon>Krampusvirus</taxon>
        <taxon>Krampusvirus krampus</taxon>
    </lineage>
</organism>
<proteinExistence type="predicted"/>
<name>A0A2Z4Q3K8_9CAUD</name>
<evidence type="ECO:0000313" key="2">
    <source>
        <dbReference type="Proteomes" id="UP000251068"/>
    </source>
</evidence>
<dbReference type="EMBL" id="MH271292">
    <property type="protein sequence ID" value="AWY04459.1"/>
    <property type="molecule type" value="Genomic_DNA"/>
</dbReference>
<accession>A0A2Z4Q3K8</accession>
<evidence type="ECO:0000313" key="1">
    <source>
        <dbReference type="EMBL" id="AWY04459.1"/>
    </source>
</evidence>
<dbReference type="Proteomes" id="UP000251068">
    <property type="component" value="Segment"/>
</dbReference>
<gene>
    <name evidence="1" type="primary">3</name>
    <name evidence="1" type="ORF">SEA_ANNASERENA_3</name>
</gene>
<protein>
    <submittedName>
        <fullName evidence="1">Uncharacterized protein</fullName>
    </submittedName>
</protein>
<sequence length="142" mass="15524">MMRLLEDRAIAEYAEHGPGGAKEFVALGFEIDDGADSIVWYRLTNVGGVGEFLVEDAEVKAVLSAFQNSPENALLMSIVLWHSHYITVEPSEADVEHFPEWVNTGMVFHAPSGTTTLYNAAGIILNSDIQDAARDTQEVTNV</sequence>